<feature type="domain" description="Solute-binding protein family 3/N-terminal" evidence="5">
    <location>
        <begin position="44"/>
        <end position="281"/>
    </location>
</feature>
<dbReference type="EMBL" id="CP018308">
    <property type="protein sequence ID" value="ASI88945.1"/>
    <property type="molecule type" value="Genomic_DNA"/>
</dbReference>
<dbReference type="Pfam" id="PF01464">
    <property type="entry name" value="SLT"/>
    <property type="match status" value="1"/>
</dbReference>
<dbReference type="Proteomes" id="UP000197092">
    <property type="component" value="Chromosome 1"/>
</dbReference>
<dbReference type="Gene3D" id="3.40.190.10">
    <property type="entry name" value="Periplasmic binding protein-like II"/>
    <property type="match status" value="2"/>
</dbReference>
<accession>A0AAN1FE65</accession>
<evidence type="ECO:0000259" key="5">
    <source>
        <dbReference type="SMART" id="SM00062"/>
    </source>
</evidence>
<evidence type="ECO:0000256" key="2">
    <source>
        <dbReference type="ARBA" id="ARBA00010333"/>
    </source>
</evidence>
<gene>
    <name evidence="6" type="ORF">BSZ05_03385</name>
</gene>
<evidence type="ECO:0000256" key="1">
    <source>
        <dbReference type="ARBA" id="ARBA00004339"/>
    </source>
</evidence>
<comment type="subcellular location">
    <subcellularLocation>
        <location evidence="1">Cell outer membrane</location>
        <topology evidence="1">Peripheral membrane protein</topology>
    </subcellularLocation>
</comment>
<dbReference type="PANTHER" id="PTHR35936">
    <property type="entry name" value="MEMBRANE-BOUND LYTIC MUREIN TRANSGLYCOSYLASE F"/>
    <property type="match status" value="1"/>
</dbReference>
<dbReference type="InterPro" id="IPR001638">
    <property type="entry name" value="Solute-binding_3/MltF_N"/>
</dbReference>
<evidence type="ECO:0000256" key="4">
    <source>
        <dbReference type="ARBA" id="ARBA00023237"/>
    </source>
</evidence>
<dbReference type="AlphaFoldDB" id="A0AAN1FE65"/>
<dbReference type="Pfam" id="PF00497">
    <property type="entry name" value="SBP_bac_3"/>
    <property type="match status" value="1"/>
</dbReference>
<evidence type="ECO:0000313" key="7">
    <source>
        <dbReference type="Proteomes" id="UP000197092"/>
    </source>
</evidence>
<sequence length="487" mass="55544">MVVKAILLCFVIGIMTLPVRALELTPLSNEPYTGDLDSLVEKRVIRVLVSADLGFYYIEKGQPKGIGAEQLYHFEKNLKKKYSKMKVQVIPVPRDDLIPALVNGYGDLVVANLTITPKRQEIIQFSTPILSDISELIVTTDDYPSLESVEDLSGQEVWVRGSSSYFENLQALNQELTSNDKPPVYVQYLEETLQDYELVEMVKQGYIGATVLDSHKAFFWNKTFDDLNIHDSIPLSKDGQIAWAMRKESPKLEKQVNAYIKTAKQGTLLGNVIYNKYLDNTGWFSKALDPKNVQQLDKLISLFKKYGDKYDFDFLMIAAQAFQESKLNQNKVSPKGAVGIMQVLPSTARDRNVNIKNINKIENNVHAGVKYMRFIRDRYFSDDAISNDDKVYLSLAAYNAGPGNIAKMRRLATKHGYDPNKWFGNVELMARRNISSEPVTYVANINRYYVIYKQLESLQQIRQEQQALNSDIEFYRVLGSKEETITE</sequence>
<organism evidence="6 7">
    <name type="scientific">Vibrio mediterranei</name>
    <dbReference type="NCBI Taxonomy" id="689"/>
    <lineage>
        <taxon>Bacteria</taxon>
        <taxon>Pseudomonadati</taxon>
        <taxon>Pseudomonadota</taxon>
        <taxon>Gammaproteobacteria</taxon>
        <taxon>Vibrionales</taxon>
        <taxon>Vibrionaceae</taxon>
        <taxon>Vibrio</taxon>
    </lineage>
</organism>
<dbReference type="Gene3D" id="1.10.530.10">
    <property type="match status" value="1"/>
</dbReference>
<dbReference type="InterPro" id="IPR008258">
    <property type="entry name" value="Transglycosylase_SLT_dom_1"/>
</dbReference>
<dbReference type="CDD" id="cd01009">
    <property type="entry name" value="PBP2_YfhD_N"/>
    <property type="match status" value="1"/>
</dbReference>
<dbReference type="SMART" id="SM00062">
    <property type="entry name" value="PBPb"/>
    <property type="match status" value="1"/>
</dbReference>
<proteinExistence type="inferred from homology"/>
<dbReference type="SUPFAM" id="SSF53955">
    <property type="entry name" value="Lysozyme-like"/>
    <property type="match status" value="1"/>
</dbReference>
<evidence type="ECO:0000313" key="6">
    <source>
        <dbReference type="EMBL" id="ASI88945.1"/>
    </source>
</evidence>
<evidence type="ECO:0000256" key="3">
    <source>
        <dbReference type="ARBA" id="ARBA00022729"/>
    </source>
</evidence>
<dbReference type="InterPro" id="IPR023346">
    <property type="entry name" value="Lysozyme-like_dom_sf"/>
</dbReference>
<keyword evidence="4" id="KW-0472">Membrane</keyword>
<keyword evidence="4" id="KW-0998">Cell outer membrane</keyword>
<dbReference type="CDD" id="cd13403">
    <property type="entry name" value="MLTF-like"/>
    <property type="match status" value="1"/>
</dbReference>
<reference evidence="7" key="1">
    <citation type="submission" date="2016-12" db="EMBL/GenBank/DDBJ databases">
        <title>Comparative genomic analysis reveals the diversity, evolution, and environmental adaptation strategies of the genus Vibrio.</title>
        <authorList>
            <person name="Lin H."/>
            <person name="Wang X."/>
            <person name="Zhang X.-H."/>
        </authorList>
    </citation>
    <scope>NUCLEOTIDE SEQUENCE [LARGE SCALE GENOMIC DNA]</scope>
    <source>
        <strain evidence="7">QT6D1</strain>
    </source>
</reference>
<dbReference type="GO" id="GO:0009279">
    <property type="term" value="C:cell outer membrane"/>
    <property type="evidence" value="ECO:0007669"/>
    <property type="project" value="UniProtKB-SubCell"/>
</dbReference>
<protein>
    <submittedName>
        <fullName evidence="6">Lytic transglycosylase F</fullName>
    </submittedName>
</protein>
<keyword evidence="3" id="KW-0732">Signal</keyword>
<dbReference type="SUPFAM" id="SSF53850">
    <property type="entry name" value="Periplasmic binding protein-like II"/>
    <property type="match status" value="1"/>
</dbReference>
<name>A0AAN1FE65_9VIBR</name>
<comment type="similarity">
    <text evidence="2">Belongs to the bacterial solute-binding protein 3 family.</text>
</comment>
<dbReference type="KEGG" id="vsh:BSZ05_03385"/>